<evidence type="ECO:0000313" key="13">
    <source>
        <dbReference type="EMBL" id="STP30123.1"/>
    </source>
</evidence>
<dbReference type="RefSeq" id="WP_115235614.1">
    <property type="nucleotide sequence ID" value="NZ_UGIF01000002.1"/>
</dbReference>
<dbReference type="InterPro" id="IPR051318">
    <property type="entry name" value="Fe-S_L-Ser"/>
</dbReference>
<comment type="similarity">
    <text evidence="3 11">Belongs to the iron-sulfur dependent L-serine dehydratase family.</text>
</comment>
<evidence type="ECO:0000256" key="8">
    <source>
        <dbReference type="ARBA" id="ARBA00023014"/>
    </source>
</evidence>
<name>A0A377KMC5_9ENTE</name>
<dbReference type="EC" id="4.3.1.17" evidence="11"/>
<evidence type="ECO:0000256" key="6">
    <source>
        <dbReference type="ARBA" id="ARBA00022723"/>
    </source>
</evidence>
<keyword evidence="6 11" id="KW-0479">Metal-binding</keyword>
<keyword evidence="4 11" id="KW-0312">Gluconeogenesis</keyword>
<comment type="cofactor">
    <cofactor evidence="1 11">
        <name>[4Fe-4S] cluster</name>
        <dbReference type="ChEBI" id="CHEBI:49883"/>
    </cofactor>
</comment>
<evidence type="ECO:0000256" key="4">
    <source>
        <dbReference type="ARBA" id="ARBA00022432"/>
    </source>
</evidence>
<keyword evidence="5 11" id="KW-0004">4Fe-4S</keyword>
<gene>
    <name evidence="13" type="primary">sdhA_2</name>
    <name evidence="13" type="ORF">NCTC8129_02362</name>
</gene>
<feature type="domain" description="Serine dehydratase-like alpha subunit" evidence="12">
    <location>
        <begin position="14"/>
        <end position="271"/>
    </location>
</feature>
<keyword evidence="8 11" id="KW-0411">Iron-sulfur</keyword>
<dbReference type="GO" id="GO:0003941">
    <property type="term" value="F:L-serine ammonia-lyase activity"/>
    <property type="evidence" value="ECO:0007669"/>
    <property type="project" value="UniProtKB-UniRule"/>
</dbReference>
<evidence type="ECO:0000256" key="11">
    <source>
        <dbReference type="RuleBase" id="RU366059"/>
    </source>
</evidence>
<evidence type="ECO:0000256" key="10">
    <source>
        <dbReference type="ARBA" id="ARBA00049406"/>
    </source>
</evidence>
<evidence type="ECO:0000256" key="5">
    <source>
        <dbReference type="ARBA" id="ARBA00022485"/>
    </source>
</evidence>
<dbReference type="GO" id="GO:0051539">
    <property type="term" value="F:4 iron, 4 sulfur cluster binding"/>
    <property type="evidence" value="ECO:0007669"/>
    <property type="project" value="UniProtKB-UniRule"/>
</dbReference>
<dbReference type="Proteomes" id="UP000254070">
    <property type="component" value="Unassembled WGS sequence"/>
</dbReference>
<reference evidence="13 14" key="1">
    <citation type="submission" date="2018-06" db="EMBL/GenBank/DDBJ databases">
        <authorList>
            <consortium name="Pathogen Informatics"/>
            <person name="Doyle S."/>
        </authorList>
    </citation>
    <scope>NUCLEOTIDE SEQUENCE [LARGE SCALE GENOMIC DNA]</scope>
    <source>
        <strain evidence="13 14">NCTC8129</strain>
    </source>
</reference>
<evidence type="ECO:0000259" key="12">
    <source>
        <dbReference type="Pfam" id="PF03313"/>
    </source>
</evidence>
<proteinExistence type="inferred from homology"/>
<sequence length="287" mass="29183">MVTIAELISLAADSSLAEVMIDLEMKVSGRTKEDIWGEMARNLVAMEQVVEKGLTGVASVTGFSGGDAPKLTDYLGKMSPFSGKNTLQAARNAIATNELNASMGVICATPTAGSAGVCAGVITMMKEVHGVNENQQVNFLFTAGAVGLAIANQASISGAQGGCQAEVGSASAMASAGLVELDGGTPEQCGHAVALTLMNTMGLVCDPVAGLVEIPCITRNAMGASLALLTADMALAGIKSAIPADEVIQAMDQVGRKMPTMFKETAEGGLADTPTGRKIAAQLFGKQ</sequence>
<comment type="catalytic activity">
    <reaction evidence="10 11">
        <text>L-serine = pyruvate + NH4(+)</text>
        <dbReference type="Rhea" id="RHEA:19169"/>
        <dbReference type="ChEBI" id="CHEBI:15361"/>
        <dbReference type="ChEBI" id="CHEBI:28938"/>
        <dbReference type="ChEBI" id="CHEBI:33384"/>
        <dbReference type="EC" id="4.3.1.17"/>
    </reaction>
</comment>
<dbReference type="PANTHER" id="PTHR30182">
    <property type="entry name" value="L-SERINE DEHYDRATASE"/>
    <property type="match status" value="1"/>
</dbReference>
<dbReference type="InterPro" id="IPR004642">
    <property type="entry name" value="Ser_deHydtase_asu"/>
</dbReference>
<dbReference type="NCBIfam" id="TIGR00718">
    <property type="entry name" value="sda_alpha"/>
    <property type="match status" value="1"/>
</dbReference>
<dbReference type="Pfam" id="PF03313">
    <property type="entry name" value="SDH_alpha"/>
    <property type="match status" value="1"/>
</dbReference>
<evidence type="ECO:0000256" key="7">
    <source>
        <dbReference type="ARBA" id="ARBA00023004"/>
    </source>
</evidence>
<keyword evidence="7 11" id="KW-0408">Iron</keyword>
<dbReference type="AlphaFoldDB" id="A0A377KMC5"/>
<evidence type="ECO:0000256" key="2">
    <source>
        <dbReference type="ARBA" id="ARBA00004742"/>
    </source>
</evidence>
<dbReference type="GO" id="GO:0046872">
    <property type="term" value="F:metal ion binding"/>
    <property type="evidence" value="ECO:0007669"/>
    <property type="project" value="UniProtKB-KW"/>
</dbReference>
<evidence type="ECO:0000256" key="1">
    <source>
        <dbReference type="ARBA" id="ARBA00001966"/>
    </source>
</evidence>
<organism evidence="13 14">
    <name type="scientific">Enterococcus durans</name>
    <dbReference type="NCBI Taxonomy" id="53345"/>
    <lineage>
        <taxon>Bacteria</taxon>
        <taxon>Bacillati</taxon>
        <taxon>Bacillota</taxon>
        <taxon>Bacilli</taxon>
        <taxon>Lactobacillales</taxon>
        <taxon>Enterococcaceae</taxon>
        <taxon>Enterococcus</taxon>
    </lineage>
</organism>
<evidence type="ECO:0000256" key="9">
    <source>
        <dbReference type="ARBA" id="ARBA00023239"/>
    </source>
</evidence>
<dbReference type="PANTHER" id="PTHR30182:SF1">
    <property type="entry name" value="L-SERINE DEHYDRATASE 1"/>
    <property type="match status" value="1"/>
</dbReference>
<comment type="pathway">
    <text evidence="2">Carbohydrate biosynthesis; gluconeogenesis.</text>
</comment>
<evidence type="ECO:0000256" key="3">
    <source>
        <dbReference type="ARBA" id="ARBA00008636"/>
    </source>
</evidence>
<dbReference type="InterPro" id="IPR005130">
    <property type="entry name" value="Ser_deHydtase-like_asu"/>
</dbReference>
<keyword evidence="9 11" id="KW-0456">Lyase</keyword>
<evidence type="ECO:0000313" key="14">
    <source>
        <dbReference type="Proteomes" id="UP000254070"/>
    </source>
</evidence>
<accession>A0A377KMC5</accession>
<dbReference type="EMBL" id="UGIF01000002">
    <property type="protein sequence ID" value="STP30123.1"/>
    <property type="molecule type" value="Genomic_DNA"/>
</dbReference>
<dbReference type="GO" id="GO:0006094">
    <property type="term" value="P:gluconeogenesis"/>
    <property type="evidence" value="ECO:0007669"/>
    <property type="project" value="UniProtKB-KW"/>
</dbReference>
<protein>
    <recommendedName>
        <fullName evidence="11">L-serine dehydratase</fullName>
        <ecNumber evidence="11">4.3.1.17</ecNumber>
    </recommendedName>
</protein>